<dbReference type="Proteomes" id="UP000703661">
    <property type="component" value="Unassembled WGS sequence"/>
</dbReference>
<keyword evidence="2" id="KW-1185">Reference proteome</keyword>
<protein>
    <recommendedName>
        <fullName evidence="3">Condensation domain-containing protein</fullName>
    </recommendedName>
</protein>
<evidence type="ECO:0000313" key="2">
    <source>
        <dbReference type="Proteomes" id="UP000703661"/>
    </source>
</evidence>
<proteinExistence type="predicted"/>
<accession>A0A9P6N3A7</accession>
<sequence length="519" mass="57946">MTMQVVRDVDITGRFFVAVTNLKLYNNFIIANKLQFLPSTHKENCAPSDFSWTSPQEWAQLLLDPIPRLLGQHTTLGVVVGDHLTYKPKFLRLESVDLLRLISVVPIKTHSEIGSVLEKEHNVVFDLSNQVDPLWRLVIAPIADEPSSFYLVLVLHHVVFDGRSGESFSEQLIEQLNLQAKRVDSTAIVNSESVTKISITSNKPMPAPLEERIVCKPSLKTLVSQIVQSLLVPTWVKKALNSQYWAGEMEALPGQPIEIEMKLIQLTYQETSKLIQASKRRSSTVQSILYTASIFAIKAVFMSGHENAKDSILFSTPICLRDMAPTPISHADHGNYVSRILHPNIHIHDESEFWDLAHEYKRQVIERANLEGIKGSLELFGMGEYLPKTDGAYEKLLVSQMSALPYGRESSVGISNLGRGWSQFKGAPTNGGFAKNDEFLVKDGIFSIASMVADTAMGIAVVTVADGVMSISVSWHKSALKGRARGELFAKEFKKILHEAIEDEREVYLFRDAKQTCAI</sequence>
<dbReference type="SUPFAM" id="SSF52777">
    <property type="entry name" value="CoA-dependent acyltransferases"/>
    <property type="match status" value="1"/>
</dbReference>
<dbReference type="InterPro" id="IPR052058">
    <property type="entry name" value="Alcohol_O-acetyltransferase"/>
</dbReference>
<reference evidence="1" key="1">
    <citation type="journal article" date="2020" name="Fungal Divers.">
        <title>Resolving the Mortierellaceae phylogeny through synthesis of multi-gene phylogenetics and phylogenomics.</title>
        <authorList>
            <person name="Vandepol N."/>
            <person name="Liber J."/>
            <person name="Desiro A."/>
            <person name="Na H."/>
            <person name="Kennedy M."/>
            <person name="Barry K."/>
            <person name="Grigoriev I.V."/>
            <person name="Miller A.N."/>
            <person name="O'Donnell K."/>
            <person name="Stajich J.E."/>
            <person name="Bonito G."/>
        </authorList>
    </citation>
    <scope>NUCLEOTIDE SEQUENCE</scope>
    <source>
        <strain evidence="1">NRRL 2769</strain>
    </source>
</reference>
<gene>
    <name evidence="1" type="ORF">BGZ80_000735</name>
</gene>
<dbReference type="InterPro" id="IPR010828">
    <property type="entry name" value="Atf2/Sli1-like"/>
</dbReference>
<dbReference type="Gene3D" id="3.30.559.10">
    <property type="entry name" value="Chloramphenicol acetyltransferase-like domain"/>
    <property type="match status" value="1"/>
</dbReference>
<dbReference type="AlphaFoldDB" id="A0A9P6N3A7"/>
<evidence type="ECO:0008006" key="3">
    <source>
        <dbReference type="Google" id="ProtNLM"/>
    </source>
</evidence>
<dbReference type="PANTHER" id="PTHR28037:SF1">
    <property type="entry name" value="ALCOHOL O-ACETYLTRANSFERASE 1-RELATED"/>
    <property type="match status" value="1"/>
</dbReference>
<evidence type="ECO:0000313" key="1">
    <source>
        <dbReference type="EMBL" id="KAG0022222.1"/>
    </source>
</evidence>
<comment type="caution">
    <text evidence="1">The sequence shown here is derived from an EMBL/GenBank/DDBJ whole genome shotgun (WGS) entry which is preliminary data.</text>
</comment>
<dbReference type="Pfam" id="PF07247">
    <property type="entry name" value="AATase"/>
    <property type="match status" value="1"/>
</dbReference>
<dbReference type="EMBL" id="JAAAID010000116">
    <property type="protein sequence ID" value="KAG0022222.1"/>
    <property type="molecule type" value="Genomic_DNA"/>
</dbReference>
<dbReference type="InterPro" id="IPR023213">
    <property type="entry name" value="CAT-like_dom_sf"/>
</dbReference>
<organism evidence="1 2">
    <name type="scientific">Entomortierella chlamydospora</name>
    <dbReference type="NCBI Taxonomy" id="101097"/>
    <lineage>
        <taxon>Eukaryota</taxon>
        <taxon>Fungi</taxon>
        <taxon>Fungi incertae sedis</taxon>
        <taxon>Mucoromycota</taxon>
        <taxon>Mortierellomycotina</taxon>
        <taxon>Mortierellomycetes</taxon>
        <taxon>Mortierellales</taxon>
        <taxon>Mortierellaceae</taxon>
        <taxon>Entomortierella</taxon>
    </lineage>
</organism>
<dbReference type="PANTHER" id="PTHR28037">
    <property type="entry name" value="ALCOHOL O-ACETYLTRANSFERASE 1-RELATED"/>
    <property type="match status" value="1"/>
</dbReference>
<name>A0A9P6N3A7_9FUNG</name>